<dbReference type="Proteomes" id="UP000782843">
    <property type="component" value="Unassembled WGS sequence"/>
</dbReference>
<feature type="non-terminal residue" evidence="1">
    <location>
        <position position="1"/>
    </location>
</feature>
<dbReference type="EMBL" id="JAGQLG010000010">
    <property type="protein sequence ID" value="MCA9381834.1"/>
    <property type="molecule type" value="Genomic_DNA"/>
</dbReference>
<organism evidence="1 2">
    <name type="scientific">Candidatus Dojkabacteria bacterium</name>
    <dbReference type="NCBI Taxonomy" id="2099670"/>
    <lineage>
        <taxon>Bacteria</taxon>
        <taxon>Candidatus Dojkabacteria</taxon>
    </lineage>
</organism>
<gene>
    <name evidence="1" type="ORF">KC660_00305</name>
</gene>
<evidence type="ECO:0000313" key="2">
    <source>
        <dbReference type="Proteomes" id="UP000782843"/>
    </source>
</evidence>
<comment type="caution">
    <text evidence="1">The sequence shown here is derived from an EMBL/GenBank/DDBJ whole genome shotgun (WGS) entry which is preliminary data.</text>
</comment>
<reference evidence="1" key="1">
    <citation type="submission" date="2020-04" db="EMBL/GenBank/DDBJ databases">
        <authorList>
            <person name="Zhang T."/>
        </authorList>
    </citation>
    <scope>NUCLEOTIDE SEQUENCE</scope>
    <source>
        <strain evidence="1">HKST-UBA10</strain>
    </source>
</reference>
<sequence>ESLSADEKNLVAELIEISKLIGPVFKKQENLNFPGANFYPSDVTVEELQMAGEKDPSILNPYTIVKRNKEGNLFSVPYAEEYKEEFKEIAERLMKVSHLSSRIKGYDAFAQYLSTASKAFAGELDFSYVMEDFMKTRDNKVDFLVGPFEAYIDGLMNIKCAIDADIRVMTEDEYYTKEYIDLVKKTVPSGGLYSKTQNGDGEVELYARIDDVVVYAGSESDFITSGASYPSSSELAKRLGIKTIVYTTGIKHKLLERGMPFYDKVFSKKIINTFNQELLVDGAIRRTFLHELTEGYTNLRYDLNVFGDNHLPIQELNADMTSLKVCGIHMLTGATTDDQLRATILAFIIRSIIDYNGLSKSAHNMPYVIGRSIAIKRMFENGAISKSRFLASRFSIDFYKAYKVIEELSDEVLKVIVSGDFEVGNQYVADNSNINIFKEFEHLL</sequence>
<name>A0A955L2T1_9BACT</name>
<reference evidence="1" key="2">
    <citation type="journal article" date="2021" name="Microbiome">
        <title>Successional dynamics and alternative stable states in a saline activated sludge microbial community over 9 years.</title>
        <authorList>
            <person name="Wang Y."/>
            <person name="Ye J."/>
            <person name="Ju F."/>
            <person name="Liu L."/>
            <person name="Boyd J.A."/>
            <person name="Deng Y."/>
            <person name="Parks D.H."/>
            <person name="Jiang X."/>
            <person name="Yin X."/>
            <person name="Woodcroft B.J."/>
            <person name="Tyson G.W."/>
            <person name="Hugenholtz P."/>
            <person name="Polz M.F."/>
            <person name="Zhang T."/>
        </authorList>
    </citation>
    <scope>NUCLEOTIDE SEQUENCE</scope>
    <source>
        <strain evidence="1">HKST-UBA10</strain>
    </source>
</reference>
<dbReference type="AlphaFoldDB" id="A0A955L2T1"/>
<protein>
    <submittedName>
        <fullName evidence="1">Uncharacterized protein</fullName>
    </submittedName>
</protein>
<evidence type="ECO:0000313" key="1">
    <source>
        <dbReference type="EMBL" id="MCA9381834.1"/>
    </source>
</evidence>
<proteinExistence type="predicted"/>
<accession>A0A955L2T1</accession>